<dbReference type="Pfam" id="PF02113">
    <property type="entry name" value="Peptidase_S13"/>
    <property type="match status" value="2"/>
</dbReference>
<evidence type="ECO:0000256" key="4">
    <source>
        <dbReference type="SAM" id="Phobius"/>
    </source>
</evidence>
<dbReference type="Proteomes" id="UP000273159">
    <property type="component" value="Unassembled WGS sequence"/>
</dbReference>
<dbReference type="EMBL" id="RBNH01000026">
    <property type="protein sequence ID" value="RKO20228.1"/>
    <property type="molecule type" value="Genomic_DNA"/>
</dbReference>
<name>A0A3B0FKK8_PSEPS</name>
<organism evidence="5 6">
    <name type="scientific">Pseudarthrobacter phenanthrenivorans</name>
    <name type="common">Arthrobacter phenanthrenivorans</name>
    <dbReference type="NCBI Taxonomy" id="361575"/>
    <lineage>
        <taxon>Bacteria</taxon>
        <taxon>Bacillati</taxon>
        <taxon>Actinomycetota</taxon>
        <taxon>Actinomycetes</taxon>
        <taxon>Micrococcales</taxon>
        <taxon>Micrococcaceae</taxon>
        <taxon>Pseudarthrobacter</taxon>
    </lineage>
</organism>
<dbReference type="PANTHER" id="PTHR30023:SF0">
    <property type="entry name" value="PENICILLIN-SENSITIVE CARBOXYPEPTIDASE A"/>
    <property type="match status" value="1"/>
</dbReference>
<keyword evidence="4" id="KW-1133">Transmembrane helix</keyword>
<protein>
    <submittedName>
        <fullName evidence="5">D-alanyl-D-alanine carboxypeptidase/D-alanyl-D-alanine-endopeptidase</fullName>
        <ecNumber evidence="5">3.4.16.4</ecNumber>
    </submittedName>
</protein>
<feature type="transmembrane region" description="Helical" evidence="4">
    <location>
        <begin position="32"/>
        <end position="54"/>
    </location>
</feature>
<feature type="compositionally biased region" description="Low complexity" evidence="3">
    <location>
        <begin position="68"/>
        <end position="77"/>
    </location>
</feature>
<dbReference type="EC" id="3.4.16.4" evidence="5"/>
<dbReference type="SUPFAM" id="SSF56601">
    <property type="entry name" value="beta-lactamase/transpeptidase-like"/>
    <property type="match status" value="1"/>
</dbReference>
<gene>
    <name evidence="5" type="primary">dacB</name>
    <name evidence="5" type="ORF">D7Z96_19105</name>
</gene>
<keyword evidence="4" id="KW-0812">Transmembrane</keyword>
<dbReference type="InterPro" id="IPR012338">
    <property type="entry name" value="Beta-lactam/transpept-like"/>
</dbReference>
<feature type="region of interest" description="Disordered" evidence="3">
    <location>
        <begin position="301"/>
        <end position="330"/>
    </location>
</feature>
<comment type="similarity">
    <text evidence="1">Belongs to the peptidase S13 family.</text>
</comment>
<dbReference type="AlphaFoldDB" id="A0A3B0FKK8"/>
<evidence type="ECO:0000256" key="2">
    <source>
        <dbReference type="ARBA" id="ARBA00022801"/>
    </source>
</evidence>
<dbReference type="PANTHER" id="PTHR30023">
    <property type="entry name" value="D-ALANYL-D-ALANINE CARBOXYPEPTIDASE"/>
    <property type="match status" value="1"/>
</dbReference>
<dbReference type="Gene3D" id="3.40.710.10">
    <property type="entry name" value="DD-peptidase/beta-lactamase superfamily"/>
    <property type="match status" value="2"/>
</dbReference>
<accession>A0A3B0FKK8</accession>
<dbReference type="GO" id="GO:0006508">
    <property type="term" value="P:proteolysis"/>
    <property type="evidence" value="ECO:0007669"/>
    <property type="project" value="InterPro"/>
</dbReference>
<dbReference type="GO" id="GO:0000270">
    <property type="term" value="P:peptidoglycan metabolic process"/>
    <property type="evidence" value="ECO:0007669"/>
    <property type="project" value="TreeGrafter"/>
</dbReference>
<evidence type="ECO:0000313" key="6">
    <source>
        <dbReference type="Proteomes" id="UP000273159"/>
    </source>
</evidence>
<keyword evidence="5" id="KW-0121">Carboxypeptidase</keyword>
<dbReference type="PRINTS" id="PR00922">
    <property type="entry name" value="DADACBPTASE3"/>
</dbReference>
<evidence type="ECO:0000313" key="5">
    <source>
        <dbReference type="EMBL" id="RKO20228.1"/>
    </source>
</evidence>
<dbReference type="RefSeq" id="WP_120693603.1">
    <property type="nucleotide sequence ID" value="NZ_RBNH01000026.1"/>
</dbReference>
<reference evidence="6" key="2">
    <citation type="submission" date="2018-10" db="EMBL/GenBank/DDBJ databases">
        <authorList>
            <person name="Wang Y."/>
            <person name="Wang J."/>
            <person name="Yang X."/>
            <person name="Wang Z."/>
            <person name="Huang Y."/>
        </authorList>
    </citation>
    <scope>NUCLEOTIDE SEQUENCE [LARGE SCALE GENOMIC DNA]</scope>
    <source>
        <strain evidence="6">J015</strain>
    </source>
</reference>
<evidence type="ECO:0000256" key="3">
    <source>
        <dbReference type="SAM" id="MobiDB-lite"/>
    </source>
</evidence>
<dbReference type="InterPro" id="IPR000667">
    <property type="entry name" value="Peptidase_S13"/>
</dbReference>
<keyword evidence="2 5" id="KW-0378">Hydrolase</keyword>
<dbReference type="GO" id="GO:0009002">
    <property type="term" value="F:serine-type D-Ala-D-Ala carboxypeptidase activity"/>
    <property type="evidence" value="ECO:0007669"/>
    <property type="project" value="UniProtKB-EC"/>
</dbReference>
<sequence>MTKATGRDQRLRHIREAAARGATALKGSWPGILLASLLAVLAIPSVALVAPGFLGPEPPASAPPPPAWQQAPASPSARLGLETPRPSAAIPAEAAVTAQLEPLLKADGGGNFTGLVQDALTGQVLFDRGGSENRVPASNLKLLTAIAALRALGPDHRFTTKAVAGPNPGQVVLVGGGDVLLGPGESNPEQTLGQAGLATLAAQTVAALQEEGRAGEIKVLVDDSLFTGPALNPAWESGDVAAGEVAPLYPLALNSARFDPAVTTGPRPQDAAITAAEEFAARLRTAGAAAGLTIAAAVERSPGPAQAAGGDTSGRDKSGGDKSGGATEEPAVLAEVQSATVAEQVNLMLQDSDNYLAEALGRLAALAGGLPGSNDGATAAVRSQLEEAGLATDGMKLVDVCGLAMGNQIPARQFSEAVRAITSGPDTRLRAALDGFPVAGLTGTLDTRYGGGATAGGAGLVRAKTGTLNTVIALSGYVVDADGRLLVFSFIGNGLTPGAAGNKEALDRAATALAGCGCR</sequence>
<keyword evidence="4" id="KW-0472">Membrane</keyword>
<keyword evidence="5" id="KW-0645">Protease</keyword>
<proteinExistence type="inferred from homology"/>
<evidence type="ECO:0000256" key="1">
    <source>
        <dbReference type="ARBA" id="ARBA00006096"/>
    </source>
</evidence>
<comment type="caution">
    <text evidence="5">The sequence shown here is derived from an EMBL/GenBank/DDBJ whole genome shotgun (WGS) entry which is preliminary data.</text>
</comment>
<feature type="region of interest" description="Disordered" evidence="3">
    <location>
        <begin position="60"/>
        <end position="83"/>
    </location>
</feature>
<dbReference type="NCBIfam" id="TIGR00666">
    <property type="entry name" value="PBP4"/>
    <property type="match status" value="1"/>
</dbReference>
<reference evidence="5 6" key="1">
    <citation type="submission" date="2018-10" db="EMBL/GenBank/DDBJ databases">
        <title>Genome-guide identification and characterization of bacteria that degrade polycyclic aromatic hydrocarbons and resist hexavalent chromium simultaneously.</title>
        <authorList>
            <person name="Feng H."/>
        </authorList>
    </citation>
    <scope>NUCLEOTIDE SEQUENCE [LARGE SCALE GENOMIC DNA]</scope>
    <source>
        <strain evidence="5 6">J015</strain>
    </source>
</reference>